<dbReference type="EMBL" id="UGGP01000001">
    <property type="protein sequence ID" value="STO07303.1"/>
    <property type="molecule type" value="Genomic_DNA"/>
</dbReference>
<dbReference type="Gene3D" id="3.10.450.620">
    <property type="entry name" value="JHP933, nucleotidyltransferase-like core domain"/>
    <property type="match status" value="1"/>
</dbReference>
<gene>
    <name evidence="1" type="ORF">NCTC13163_00648</name>
</gene>
<name>A0A377FSH3_9BACL</name>
<keyword evidence="1" id="KW-0808">Transferase</keyword>
<dbReference type="Pfam" id="PF08843">
    <property type="entry name" value="AbiEii"/>
    <property type="match status" value="1"/>
</dbReference>
<protein>
    <submittedName>
        <fullName evidence="1">Nucleotidyl transferase of uncharacterized function (DUF1814)</fullName>
    </submittedName>
</protein>
<evidence type="ECO:0000313" key="1">
    <source>
        <dbReference type="EMBL" id="STO07303.1"/>
    </source>
</evidence>
<dbReference type="STRING" id="1397694.GCA_000702585_01163"/>
<accession>A0A377FSH3</accession>
<dbReference type="InterPro" id="IPR014942">
    <property type="entry name" value="AbiEii"/>
</dbReference>
<proteinExistence type="predicted"/>
<dbReference type="RefSeq" id="WP_024370692.1">
    <property type="nucleotide sequence ID" value="NZ_UGGP01000001.1"/>
</dbReference>
<dbReference type="Proteomes" id="UP000254060">
    <property type="component" value="Unassembled WGS sequence"/>
</dbReference>
<sequence length="309" mass="36089">MNLHENQAAFSEMISATAVAFNFEEFQIEKDYHVSLLLKALSTSNPHFVFKGGTSLSKCYDVINRFSEDIDLTILADRKVTNGQKRSTKDSILNSIEESGYSLLNDLEAIKTRRDFNKYLVGYPKAYNGGEHMVDHIIIETNMTYRPFPCERLLVSNFITKYLQSEKEYGLIERFQLQPFSMQVQTVSRTFLDKIFAVCDYFEMNESSRYSRHLYDLHMIWRSDLLNKNEVNSILQDVIEVRREGKNTPSSQKGYRLVDTLIQLIETNFYKEDYETNTLEFISRHVAYEEVIKSIKCIAEDDFLPDEIN</sequence>
<reference evidence="1 2" key="1">
    <citation type="submission" date="2018-06" db="EMBL/GenBank/DDBJ databases">
        <authorList>
            <consortium name="Pathogen Informatics"/>
            <person name="Doyle S."/>
        </authorList>
    </citation>
    <scope>NUCLEOTIDE SEQUENCE [LARGE SCALE GENOMIC DNA]</scope>
    <source>
        <strain evidence="1 2">NCTC13163</strain>
    </source>
</reference>
<dbReference type="AlphaFoldDB" id="A0A377FSH3"/>
<organism evidence="1 2">
    <name type="scientific">Exiguobacterium aurantiacum</name>
    <dbReference type="NCBI Taxonomy" id="33987"/>
    <lineage>
        <taxon>Bacteria</taxon>
        <taxon>Bacillati</taxon>
        <taxon>Bacillota</taxon>
        <taxon>Bacilli</taxon>
        <taxon>Bacillales</taxon>
        <taxon>Bacillales Family XII. Incertae Sedis</taxon>
        <taxon>Exiguobacterium</taxon>
    </lineage>
</organism>
<evidence type="ECO:0000313" key="2">
    <source>
        <dbReference type="Proteomes" id="UP000254060"/>
    </source>
</evidence>
<dbReference type="OrthoDB" id="9780929at2"/>
<dbReference type="GO" id="GO:0016740">
    <property type="term" value="F:transferase activity"/>
    <property type="evidence" value="ECO:0007669"/>
    <property type="project" value="UniProtKB-KW"/>
</dbReference>